<dbReference type="InterPro" id="IPR010992">
    <property type="entry name" value="IHF-like_DNA-bd_dom_sf"/>
</dbReference>
<dbReference type="GeneID" id="78342188"/>
<dbReference type="OrthoDB" id="9799835at2"/>
<dbReference type="SMART" id="SM00411">
    <property type="entry name" value="BHL"/>
    <property type="match status" value="1"/>
</dbReference>
<evidence type="ECO:0000313" key="5">
    <source>
        <dbReference type="EMBL" id="BBL04153.1"/>
    </source>
</evidence>
<sequence>MNKSQLAEAVAREARLSKIDAVKALNAFVKVAVEALRGDEKILLTGLGTFSTVRYPERMGRNPRTGAPVRIPARRAVRFRPSRTIED</sequence>
<evidence type="ECO:0000256" key="4">
    <source>
        <dbReference type="RuleBase" id="RU003939"/>
    </source>
</evidence>
<dbReference type="Proteomes" id="UP000318946">
    <property type="component" value="Chromosome"/>
</dbReference>
<name>A0A3D3YMP1_9BACT</name>
<dbReference type="PANTHER" id="PTHR33175:SF3">
    <property type="entry name" value="DNA-BINDING PROTEIN HU-BETA"/>
    <property type="match status" value="1"/>
</dbReference>
<evidence type="ECO:0000256" key="1">
    <source>
        <dbReference type="ARBA" id="ARBA00010529"/>
    </source>
</evidence>
<keyword evidence="3 5" id="KW-0238">DNA-binding</keyword>
<reference evidence="6" key="1">
    <citation type="submission" date="2019-06" db="EMBL/GenBank/DDBJ databases">
        <title>Alistipes onderdonkii subsp. vulgaris subsp. nov., Alistipes dispar sp. nov. and Alistipes communis sp. nov., isolated from human faeces, and creation of Alistipes onderdonkii subsp. onderdonkii subsp. nov.</title>
        <authorList>
            <person name="Sakamoto M."/>
            <person name="Ikeyama N."/>
            <person name="Ogata Y."/>
            <person name="Suda W."/>
            <person name="Iino T."/>
            <person name="Hattori M."/>
            <person name="Ohkuma M."/>
        </authorList>
    </citation>
    <scope>NUCLEOTIDE SEQUENCE [LARGE SCALE GENOMIC DNA]</scope>
    <source>
        <strain evidence="6">5CBH24</strain>
    </source>
</reference>
<proteinExistence type="inferred from homology"/>
<keyword evidence="6" id="KW-1185">Reference proteome</keyword>
<accession>A0A3D3YMP1</accession>
<evidence type="ECO:0000256" key="2">
    <source>
        <dbReference type="ARBA" id="ARBA00023067"/>
    </source>
</evidence>
<accession>A0A4Y1WSU8</accession>
<dbReference type="CDD" id="cd13831">
    <property type="entry name" value="HU"/>
    <property type="match status" value="1"/>
</dbReference>
<comment type="similarity">
    <text evidence="1 4">Belongs to the bacterial histone-like protein family.</text>
</comment>
<dbReference type="GO" id="GO:0030261">
    <property type="term" value="P:chromosome condensation"/>
    <property type="evidence" value="ECO:0007669"/>
    <property type="project" value="UniProtKB-KW"/>
</dbReference>
<keyword evidence="2" id="KW-0226">DNA condensation</keyword>
<dbReference type="PRINTS" id="PR01727">
    <property type="entry name" value="DNABINDINGHU"/>
</dbReference>
<dbReference type="EMBL" id="AP019735">
    <property type="protein sequence ID" value="BBL04153.1"/>
    <property type="molecule type" value="Genomic_DNA"/>
</dbReference>
<dbReference type="PANTHER" id="PTHR33175">
    <property type="entry name" value="DNA-BINDING PROTEIN HU"/>
    <property type="match status" value="1"/>
</dbReference>
<dbReference type="GO" id="GO:0005829">
    <property type="term" value="C:cytosol"/>
    <property type="evidence" value="ECO:0007669"/>
    <property type="project" value="TreeGrafter"/>
</dbReference>
<dbReference type="Gene3D" id="4.10.520.10">
    <property type="entry name" value="IHF-like DNA-binding proteins"/>
    <property type="match status" value="1"/>
</dbReference>
<dbReference type="SUPFAM" id="SSF47729">
    <property type="entry name" value="IHF-like DNA-binding proteins"/>
    <property type="match status" value="1"/>
</dbReference>
<dbReference type="GO" id="GO:0003677">
    <property type="term" value="F:DNA binding"/>
    <property type="evidence" value="ECO:0007669"/>
    <property type="project" value="UniProtKB-KW"/>
</dbReference>
<dbReference type="KEGG" id="acou:A5CBH24_14660"/>
<protein>
    <submittedName>
        <fullName evidence="5">DNA-binding protein</fullName>
    </submittedName>
</protein>
<accession>A0A4Y1XN72</accession>
<dbReference type="Pfam" id="PF00216">
    <property type="entry name" value="Bac_DNA_binding"/>
    <property type="match status" value="1"/>
</dbReference>
<dbReference type="InterPro" id="IPR000119">
    <property type="entry name" value="Hist_DNA-bd"/>
</dbReference>
<dbReference type="STRING" id="1118061.GCA_000311925_01157"/>
<evidence type="ECO:0000313" key="6">
    <source>
        <dbReference type="Proteomes" id="UP000318946"/>
    </source>
</evidence>
<organism evidence="5 6">
    <name type="scientific">Alistipes communis</name>
    <dbReference type="NCBI Taxonomy" id="2585118"/>
    <lineage>
        <taxon>Bacteria</taxon>
        <taxon>Pseudomonadati</taxon>
        <taxon>Bacteroidota</taxon>
        <taxon>Bacteroidia</taxon>
        <taxon>Bacteroidales</taxon>
        <taxon>Rikenellaceae</taxon>
        <taxon>Alistipes</taxon>
    </lineage>
</organism>
<dbReference type="GO" id="GO:0030527">
    <property type="term" value="F:structural constituent of chromatin"/>
    <property type="evidence" value="ECO:0007669"/>
    <property type="project" value="InterPro"/>
</dbReference>
<dbReference type="AlphaFoldDB" id="A0A3D3YMP1"/>
<gene>
    <name evidence="5" type="primary">hup-3</name>
    <name evidence="5" type="ORF">A5CBH24_14660</name>
</gene>
<evidence type="ECO:0000256" key="3">
    <source>
        <dbReference type="ARBA" id="ARBA00023125"/>
    </source>
</evidence>
<dbReference type="RefSeq" id="WP_019130379.1">
    <property type="nucleotide sequence ID" value="NZ_AP019735.1"/>
</dbReference>